<organism evidence="1 2">
    <name type="scientific">Terfezia boudieri ATCC MYA-4762</name>
    <dbReference type="NCBI Taxonomy" id="1051890"/>
    <lineage>
        <taxon>Eukaryota</taxon>
        <taxon>Fungi</taxon>
        <taxon>Dikarya</taxon>
        <taxon>Ascomycota</taxon>
        <taxon>Pezizomycotina</taxon>
        <taxon>Pezizomycetes</taxon>
        <taxon>Pezizales</taxon>
        <taxon>Pezizaceae</taxon>
        <taxon>Terfezia</taxon>
    </lineage>
</organism>
<protein>
    <submittedName>
        <fullName evidence="1">Uncharacterized protein</fullName>
    </submittedName>
</protein>
<reference evidence="1 2" key="1">
    <citation type="journal article" date="2018" name="Nat. Ecol. Evol.">
        <title>Pezizomycetes genomes reveal the molecular basis of ectomycorrhizal truffle lifestyle.</title>
        <authorList>
            <person name="Murat C."/>
            <person name="Payen T."/>
            <person name="Noel B."/>
            <person name="Kuo A."/>
            <person name="Morin E."/>
            <person name="Chen J."/>
            <person name="Kohler A."/>
            <person name="Krizsan K."/>
            <person name="Balestrini R."/>
            <person name="Da Silva C."/>
            <person name="Montanini B."/>
            <person name="Hainaut M."/>
            <person name="Levati E."/>
            <person name="Barry K.W."/>
            <person name="Belfiori B."/>
            <person name="Cichocki N."/>
            <person name="Clum A."/>
            <person name="Dockter R.B."/>
            <person name="Fauchery L."/>
            <person name="Guy J."/>
            <person name="Iotti M."/>
            <person name="Le Tacon F."/>
            <person name="Lindquist E.A."/>
            <person name="Lipzen A."/>
            <person name="Malagnac F."/>
            <person name="Mello A."/>
            <person name="Molinier V."/>
            <person name="Miyauchi S."/>
            <person name="Poulain J."/>
            <person name="Riccioni C."/>
            <person name="Rubini A."/>
            <person name="Sitrit Y."/>
            <person name="Splivallo R."/>
            <person name="Traeger S."/>
            <person name="Wang M."/>
            <person name="Zifcakova L."/>
            <person name="Wipf D."/>
            <person name="Zambonelli A."/>
            <person name="Paolocci F."/>
            <person name="Nowrousian M."/>
            <person name="Ottonello S."/>
            <person name="Baldrian P."/>
            <person name="Spatafora J.W."/>
            <person name="Henrissat B."/>
            <person name="Nagy L.G."/>
            <person name="Aury J.M."/>
            <person name="Wincker P."/>
            <person name="Grigoriev I.V."/>
            <person name="Bonfante P."/>
            <person name="Martin F.M."/>
        </authorList>
    </citation>
    <scope>NUCLEOTIDE SEQUENCE [LARGE SCALE GENOMIC DNA]</scope>
    <source>
        <strain evidence="1 2">ATCC MYA-4762</strain>
    </source>
</reference>
<dbReference type="OrthoDB" id="76567at2759"/>
<dbReference type="InParanoid" id="A0A3N4MMM5"/>
<proteinExistence type="predicted"/>
<keyword evidence="2" id="KW-1185">Reference proteome</keyword>
<name>A0A3N4MMM5_9PEZI</name>
<dbReference type="Proteomes" id="UP000267821">
    <property type="component" value="Unassembled WGS sequence"/>
</dbReference>
<sequence length="274" mass="30747">MSGTVSITGYERAVATYMTSYASRTAGAGAEVGDGDAGREVFREAAQEIVSENQIQFVTPNDFHRRFRKILKGRDNVTTRILITGVSKGVLDSIITNSKYRSSTRLCYENDLSSGILKLAPSLYHELTSWRFSLAIVMKVLAIPGHNEYSIDGLGATRFQVPGRQSKEGVESLRCRTRAGDDWPNVVMEIGVSERIIQLQRYARWWLESSALVIILHVTRDPHSLHIEVWRLQPNPNPRGRRPRAEIPMCINTIEIDAGGTHGKLNYPLQLLVR</sequence>
<dbReference type="EMBL" id="ML121528">
    <property type="protein sequence ID" value="RPB29235.1"/>
    <property type="molecule type" value="Genomic_DNA"/>
</dbReference>
<gene>
    <name evidence="1" type="ORF">L211DRAFT_833089</name>
</gene>
<evidence type="ECO:0000313" key="1">
    <source>
        <dbReference type="EMBL" id="RPB29235.1"/>
    </source>
</evidence>
<accession>A0A3N4MMM5</accession>
<dbReference type="STRING" id="1051890.A0A3N4MMM5"/>
<dbReference type="AlphaFoldDB" id="A0A3N4MMM5"/>
<evidence type="ECO:0000313" key="2">
    <source>
        <dbReference type="Proteomes" id="UP000267821"/>
    </source>
</evidence>